<dbReference type="InterPro" id="IPR010640">
    <property type="entry name" value="Low_temperature_requirement_A"/>
</dbReference>
<dbReference type="PANTHER" id="PTHR36840:SF1">
    <property type="entry name" value="BLL5714 PROTEIN"/>
    <property type="match status" value="1"/>
</dbReference>
<name>A0ABU0JK95_9HYPH</name>
<keyword evidence="1" id="KW-0472">Membrane</keyword>
<feature type="transmembrane region" description="Helical" evidence="1">
    <location>
        <begin position="103"/>
        <end position="124"/>
    </location>
</feature>
<accession>A0ABU0JK95</accession>
<feature type="transmembrane region" description="Helical" evidence="1">
    <location>
        <begin position="340"/>
        <end position="362"/>
    </location>
</feature>
<protein>
    <submittedName>
        <fullName evidence="2">Low temperature requirement protein LtrA</fullName>
    </submittedName>
</protein>
<keyword evidence="1" id="KW-1133">Transmembrane helix</keyword>
<dbReference type="Pfam" id="PF06772">
    <property type="entry name" value="LtrA"/>
    <property type="match status" value="1"/>
</dbReference>
<keyword evidence="1" id="KW-0812">Transmembrane</keyword>
<feature type="transmembrane region" description="Helical" evidence="1">
    <location>
        <begin position="77"/>
        <end position="97"/>
    </location>
</feature>
<dbReference type="EMBL" id="JAUSVX010000025">
    <property type="protein sequence ID" value="MDQ0474694.1"/>
    <property type="molecule type" value="Genomic_DNA"/>
</dbReference>
<gene>
    <name evidence="2" type="ORF">QO011_007735</name>
</gene>
<sequence>MALLRERGAPARVTNIELFFDLVFVFAVTQLSHGLLAHLTAGGAVQTLMLFLAVWWLWIFTSWVTNWLDPDKTPVRLALFALMLAGLVLSASIPHAFESMGLAFALAHAGSQVGRSLFMIRALGRDNPGNRRNFQRITVWLLVAAAFWIAGGLAAPEPRLALWAVALAIEYAGPSAGFAVPGLGRSTTADWDVEGHHLSERCSLFVIIALGESILVTGATFADLAWGPAQVAAFLAALVGSIAMWWIYFDTGAERGSHHIAASDDPGRLARLGYTYLHGLIIAGIIVCAVADELALVHPDGHEGHIDFASAAAILGGPALYLLGNTLFKATLIGHPPLSHLAGFALLALLALAAAWLTPLWLALGTSAALVVVAGWETASWRRGASVAQGH</sequence>
<proteinExistence type="predicted"/>
<dbReference type="PANTHER" id="PTHR36840">
    <property type="entry name" value="BLL5714 PROTEIN"/>
    <property type="match status" value="1"/>
</dbReference>
<feature type="transmembrane region" description="Helical" evidence="1">
    <location>
        <begin position="204"/>
        <end position="225"/>
    </location>
</feature>
<evidence type="ECO:0000313" key="2">
    <source>
        <dbReference type="EMBL" id="MDQ0474694.1"/>
    </source>
</evidence>
<evidence type="ECO:0000256" key="1">
    <source>
        <dbReference type="SAM" id="Phobius"/>
    </source>
</evidence>
<dbReference type="Proteomes" id="UP001242480">
    <property type="component" value="Unassembled WGS sequence"/>
</dbReference>
<feature type="transmembrane region" description="Helical" evidence="1">
    <location>
        <begin position="136"/>
        <end position="155"/>
    </location>
</feature>
<feature type="transmembrane region" description="Helical" evidence="1">
    <location>
        <begin position="12"/>
        <end position="32"/>
    </location>
</feature>
<dbReference type="RefSeq" id="WP_307284746.1">
    <property type="nucleotide sequence ID" value="NZ_JAUSVX010000025.1"/>
</dbReference>
<feature type="transmembrane region" description="Helical" evidence="1">
    <location>
        <begin position="161"/>
        <end position="183"/>
    </location>
</feature>
<evidence type="ECO:0000313" key="3">
    <source>
        <dbReference type="Proteomes" id="UP001242480"/>
    </source>
</evidence>
<feature type="transmembrane region" description="Helical" evidence="1">
    <location>
        <begin position="44"/>
        <end position="65"/>
    </location>
</feature>
<keyword evidence="3" id="KW-1185">Reference proteome</keyword>
<feature type="transmembrane region" description="Helical" evidence="1">
    <location>
        <begin position="276"/>
        <end position="296"/>
    </location>
</feature>
<feature type="transmembrane region" description="Helical" evidence="1">
    <location>
        <begin position="308"/>
        <end position="328"/>
    </location>
</feature>
<organism evidence="2 3">
    <name type="scientific">Labrys wisconsinensis</name>
    <dbReference type="NCBI Taxonomy" id="425677"/>
    <lineage>
        <taxon>Bacteria</taxon>
        <taxon>Pseudomonadati</taxon>
        <taxon>Pseudomonadota</taxon>
        <taxon>Alphaproteobacteria</taxon>
        <taxon>Hyphomicrobiales</taxon>
        <taxon>Xanthobacteraceae</taxon>
        <taxon>Labrys</taxon>
    </lineage>
</organism>
<comment type="caution">
    <text evidence="2">The sequence shown here is derived from an EMBL/GenBank/DDBJ whole genome shotgun (WGS) entry which is preliminary data.</text>
</comment>
<reference evidence="2 3" key="1">
    <citation type="submission" date="2023-07" db="EMBL/GenBank/DDBJ databases">
        <title>Genomic Encyclopedia of Type Strains, Phase IV (KMG-IV): sequencing the most valuable type-strain genomes for metagenomic binning, comparative biology and taxonomic classification.</title>
        <authorList>
            <person name="Goeker M."/>
        </authorList>
    </citation>
    <scope>NUCLEOTIDE SEQUENCE [LARGE SCALE GENOMIC DNA]</scope>
    <source>
        <strain evidence="2 3">DSM 19619</strain>
    </source>
</reference>
<feature type="transmembrane region" description="Helical" evidence="1">
    <location>
        <begin position="231"/>
        <end position="249"/>
    </location>
</feature>